<evidence type="ECO:0000313" key="4">
    <source>
        <dbReference type="Proteomes" id="UP000316852"/>
    </source>
</evidence>
<feature type="chain" id="PRO_5021909489" evidence="1">
    <location>
        <begin position="30"/>
        <end position="276"/>
    </location>
</feature>
<dbReference type="Gene3D" id="2.60.40.4070">
    <property type="match status" value="1"/>
</dbReference>
<reference evidence="3 4" key="1">
    <citation type="journal article" date="2019" name="Nat. Microbiol.">
        <title>Mediterranean grassland soil C-N compound turnover is dependent on rainfall and depth, and is mediated by genomically divergent microorganisms.</title>
        <authorList>
            <person name="Diamond S."/>
            <person name="Andeer P.F."/>
            <person name="Li Z."/>
            <person name="Crits-Christoph A."/>
            <person name="Burstein D."/>
            <person name="Anantharaman K."/>
            <person name="Lane K.R."/>
            <person name="Thomas B.C."/>
            <person name="Pan C."/>
            <person name="Northen T.R."/>
            <person name="Banfield J.F."/>
        </authorList>
    </citation>
    <scope>NUCLEOTIDE SEQUENCE [LARGE SCALE GENOMIC DNA]</scope>
    <source>
        <strain evidence="3">WS_6</strain>
    </source>
</reference>
<dbReference type="NCBIfam" id="TIGR04183">
    <property type="entry name" value="Por_Secre_tail"/>
    <property type="match status" value="1"/>
</dbReference>
<dbReference type="AlphaFoldDB" id="A0A538T6Z8"/>
<feature type="domain" description="FlgD/Vpr Ig-like" evidence="2">
    <location>
        <begin position="198"/>
        <end position="259"/>
    </location>
</feature>
<dbReference type="Pfam" id="PF13860">
    <property type="entry name" value="FlgD_ig"/>
    <property type="match status" value="1"/>
</dbReference>
<dbReference type="InterPro" id="IPR026444">
    <property type="entry name" value="Secre_tail"/>
</dbReference>
<gene>
    <name evidence="3" type="ORF">E6K76_04885</name>
</gene>
<evidence type="ECO:0000259" key="2">
    <source>
        <dbReference type="Pfam" id="PF13860"/>
    </source>
</evidence>
<accession>A0A538T6Z8</accession>
<dbReference type="InterPro" id="IPR025965">
    <property type="entry name" value="FlgD/Vpr_Ig-like"/>
</dbReference>
<name>A0A538T6Z8_UNCEI</name>
<protein>
    <submittedName>
        <fullName evidence="3">T9SS type A sorting domain-containing protein</fullName>
    </submittedName>
</protein>
<dbReference type="Proteomes" id="UP000316852">
    <property type="component" value="Unassembled WGS sequence"/>
</dbReference>
<proteinExistence type="predicted"/>
<organism evidence="3 4">
    <name type="scientific">Eiseniibacteriota bacterium</name>
    <dbReference type="NCBI Taxonomy" id="2212470"/>
    <lineage>
        <taxon>Bacteria</taxon>
        <taxon>Candidatus Eiseniibacteriota</taxon>
    </lineage>
</organism>
<sequence>MLPRRITPWRVILFVAAVPAVLAVHPAAAQTDSSGVRYYELATTSNYQSGCFGPCLCPVLISGPLKGTFILKHLGFDGLFDRYDVSDVRWTVPDNTTNLTIRGAGTYRVGGEVAIQQQLSLDLSVGGSPPEHFDSGLVAGGGEFPKIDITISLHQNTACHDTVMHVVASPYYTTTGVEQGTGGVSAALDRVTPNPFGGQVKLRLTLARPGPVEIVIYDVLGRAVRVLAKGAWLTAGEHTLSWDGRRDGGAACTAGVYFVGAHVEGRVFMSRVVKVN</sequence>
<keyword evidence="1" id="KW-0732">Signal</keyword>
<dbReference type="EMBL" id="VBOW01000022">
    <property type="protein sequence ID" value="TMQ59405.1"/>
    <property type="molecule type" value="Genomic_DNA"/>
</dbReference>
<evidence type="ECO:0000256" key="1">
    <source>
        <dbReference type="SAM" id="SignalP"/>
    </source>
</evidence>
<comment type="caution">
    <text evidence="3">The sequence shown here is derived from an EMBL/GenBank/DDBJ whole genome shotgun (WGS) entry which is preliminary data.</text>
</comment>
<feature type="signal peptide" evidence="1">
    <location>
        <begin position="1"/>
        <end position="29"/>
    </location>
</feature>
<evidence type="ECO:0000313" key="3">
    <source>
        <dbReference type="EMBL" id="TMQ59405.1"/>
    </source>
</evidence>